<keyword evidence="3" id="KW-1015">Disulfide bond</keyword>
<dbReference type="InterPro" id="IPR000884">
    <property type="entry name" value="TSP1_rpt"/>
</dbReference>
<dbReference type="FunFam" id="2.20.100.10:FF:000001">
    <property type="entry name" value="semaphorin-5A isoform X1"/>
    <property type="match status" value="1"/>
</dbReference>
<name>A0ABD0KI43_9CAEN</name>
<dbReference type="EMBL" id="JACVVK020000173">
    <property type="protein sequence ID" value="KAK7486839.1"/>
    <property type="molecule type" value="Genomic_DNA"/>
</dbReference>
<accession>A0ABD0KI43</accession>
<dbReference type="AlphaFoldDB" id="A0ABD0KI43"/>
<sequence length="197" mass="22364">MIAVYLSLPYDSTDTGREMTTEGEWGPWTSWSACSRSCDTGLAYRIRRCHNARLSSDSGAECAGSDKQYQACNRQECPGGRGEDYRTTECRKHNRNFYGGRRYEWEAFINPYERCELACKAKHHRYYARFQKTVEDGTTCKHDEDALCLAGKCLELRFGGKGATIEEAGETNGNAARGRHWLQTTPDNEECVTVTLR</sequence>
<dbReference type="SUPFAM" id="SSF82895">
    <property type="entry name" value="TSP-1 type 1 repeat"/>
    <property type="match status" value="1"/>
</dbReference>
<comment type="subcellular location">
    <subcellularLocation>
        <location evidence="1">Secreted</location>
    </subcellularLocation>
</comment>
<dbReference type="PROSITE" id="PS50092">
    <property type="entry name" value="TSP1"/>
    <property type="match status" value="1"/>
</dbReference>
<reference evidence="4 5" key="1">
    <citation type="journal article" date="2023" name="Sci. Data">
        <title>Genome assembly of the Korean intertidal mud-creeper Batillaria attramentaria.</title>
        <authorList>
            <person name="Patra A.K."/>
            <person name="Ho P.T."/>
            <person name="Jun S."/>
            <person name="Lee S.J."/>
            <person name="Kim Y."/>
            <person name="Won Y.J."/>
        </authorList>
    </citation>
    <scope>NUCLEOTIDE SEQUENCE [LARGE SCALE GENOMIC DNA]</scope>
    <source>
        <strain evidence="4">Wonlab-2016</strain>
    </source>
</reference>
<dbReference type="Gene3D" id="2.20.100.10">
    <property type="entry name" value="Thrombospondin type-1 (TSP1) repeat"/>
    <property type="match status" value="1"/>
</dbReference>
<dbReference type="InterPro" id="IPR036383">
    <property type="entry name" value="TSP1_rpt_sf"/>
</dbReference>
<evidence type="ECO:0000256" key="3">
    <source>
        <dbReference type="ARBA" id="ARBA00023157"/>
    </source>
</evidence>
<evidence type="ECO:0000256" key="2">
    <source>
        <dbReference type="ARBA" id="ARBA00022525"/>
    </source>
</evidence>
<dbReference type="Proteomes" id="UP001519460">
    <property type="component" value="Unassembled WGS sequence"/>
</dbReference>
<dbReference type="Pfam" id="PF00090">
    <property type="entry name" value="TSP_1"/>
    <property type="match status" value="1"/>
</dbReference>
<evidence type="ECO:0000313" key="5">
    <source>
        <dbReference type="Proteomes" id="UP001519460"/>
    </source>
</evidence>
<evidence type="ECO:0000256" key="1">
    <source>
        <dbReference type="ARBA" id="ARBA00004613"/>
    </source>
</evidence>
<gene>
    <name evidence="4" type="ORF">BaRGS_00021986</name>
</gene>
<proteinExistence type="predicted"/>
<dbReference type="SMART" id="SM00209">
    <property type="entry name" value="TSP1"/>
    <property type="match status" value="1"/>
</dbReference>
<feature type="non-terminal residue" evidence="4">
    <location>
        <position position="197"/>
    </location>
</feature>
<organism evidence="4 5">
    <name type="scientific">Batillaria attramentaria</name>
    <dbReference type="NCBI Taxonomy" id="370345"/>
    <lineage>
        <taxon>Eukaryota</taxon>
        <taxon>Metazoa</taxon>
        <taxon>Spiralia</taxon>
        <taxon>Lophotrochozoa</taxon>
        <taxon>Mollusca</taxon>
        <taxon>Gastropoda</taxon>
        <taxon>Caenogastropoda</taxon>
        <taxon>Sorbeoconcha</taxon>
        <taxon>Cerithioidea</taxon>
        <taxon>Batillariidae</taxon>
        <taxon>Batillaria</taxon>
    </lineage>
</organism>
<dbReference type="InterPro" id="IPR050439">
    <property type="entry name" value="ADAMTS_ADAMTS-like"/>
</dbReference>
<dbReference type="PANTHER" id="PTHR13723">
    <property type="entry name" value="ADAMTS A DISINTEGRIN AND METALLOPROTEASE WITH THROMBOSPONDIN MOTIFS PROTEASE"/>
    <property type="match status" value="1"/>
</dbReference>
<dbReference type="PANTHER" id="PTHR13723:SF281">
    <property type="entry name" value="PAPILIN"/>
    <property type="match status" value="1"/>
</dbReference>
<dbReference type="GO" id="GO:0005576">
    <property type="term" value="C:extracellular region"/>
    <property type="evidence" value="ECO:0007669"/>
    <property type="project" value="UniProtKB-SubCell"/>
</dbReference>
<protein>
    <submittedName>
        <fullName evidence="4">Uncharacterized protein</fullName>
    </submittedName>
</protein>
<evidence type="ECO:0000313" key="4">
    <source>
        <dbReference type="EMBL" id="KAK7486839.1"/>
    </source>
</evidence>
<comment type="caution">
    <text evidence="4">The sequence shown here is derived from an EMBL/GenBank/DDBJ whole genome shotgun (WGS) entry which is preliminary data.</text>
</comment>
<keyword evidence="2" id="KW-0964">Secreted</keyword>
<dbReference type="PRINTS" id="PR01705">
    <property type="entry name" value="TSP1REPEAT"/>
</dbReference>
<keyword evidence="5" id="KW-1185">Reference proteome</keyword>